<dbReference type="InterPro" id="IPR011042">
    <property type="entry name" value="6-blade_b-propeller_TolB-like"/>
</dbReference>
<proteinExistence type="predicted"/>
<dbReference type="EMBL" id="JAJTTC010000002">
    <property type="protein sequence ID" value="MCF0062695.1"/>
    <property type="molecule type" value="Genomic_DNA"/>
</dbReference>
<dbReference type="SUPFAM" id="SSF63829">
    <property type="entry name" value="Calcium-dependent phosphotriesterase"/>
    <property type="match status" value="1"/>
</dbReference>
<dbReference type="AlphaFoldDB" id="A0A9X1TFH5"/>
<evidence type="ECO:0000313" key="3">
    <source>
        <dbReference type="Proteomes" id="UP001139000"/>
    </source>
</evidence>
<keyword evidence="3" id="KW-1185">Reference proteome</keyword>
<feature type="chain" id="PRO_5040958867" description="ATP/GTP-binding protein" evidence="1">
    <location>
        <begin position="23"/>
        <end position="296"/>
    </location>
</feature>
<evidence type="ECO:0000313" key="2">
    <source>
        <dbReference type="EMBL" id="MCF0062695.1"/>
    </source>
</evidence>
<dbReference type="Gene3D" id="2.120.10.30">
    <property type="entry name" value="TolB, C-terminal domain"/>
    <property type="match status" value="1"/>
</dbReference>
<dbReference type="Proteomes" id="UP001139000">
    <property type="component" value="Unassembled WGS sequence"/>
</dbReference>
<accession>A0A9X1TFH5</accession>
<protein>
    <recommendedName>
        <fullName evidence="4">ATP/GTP-binding protein</fullName>
    </recommendedName>
</protein>
<organism evidence="2 3">
    <name type="scientific">Dyadobacter chenwenxiniae</name>
    <dbReference type="NCBI Taxonomy" id="2906456"/>
    <lineage>
        <taxon>Bacteria</taxon>
        <taxon>Pseudomonadati</taxon>
        <taxon>Bacteroidota</taxon>
        <taxon>Cytophagia</taxon>
        <taxon>Cytophagales</taxon>
        <taxon>Spirosomataceae</taxon>
        <taxon>Dyadobacter</taxon>
    </lineage>
</organism>
<evidence type="ECO:0000256" key="1">
    <source>
        <dbReference type="SAM" id="SignalP"/>
    </source>
</evidence>
<sequence>MKNWIKKAMVTLISLVSIHAEAQQTILYRGDWHPESVISDGQFLFVTDIGKKLDPLSKDGDGSISKFSLDGTLIKRNISLITLHAPKGMGILGRTVFVADLDRLVGIDLITGKPVVSIDFSGFGVHLLNDITVKNDSTLFVSATDKNVIYEVCPGKPDQIHVLNVAEIKGINGLFYDPAKNRLYVAGFGTFTSATGIGQVGYIDWTESGLKFTGLSGITGFFDGIALVDADHVVVSDWVDLANQRGVLKKINLKTRNVTLLNTKSIAGPADFMFDKNKSELIVPAALNGELLKQTL</sequence>
<evidence type="ECO:0008006" key="4">
    <source>
        <dbReference type="Google" id="ProtNLM"/>
    </source>
</evidence>
<name>A0A9X1TFH5_9BACT</name>
<comment type="caution">
    <text evidence="2">The sequence shown here is derived from an EMBL/GenBank/DDBJ whole genome shotgun (WGS) entry which is preliminary data.</text>
</comment>
<gene>
    <name evidence="2" type="ORF">LXM26_14400</name>
</gene>
<dbReference type="RefSeq" id="WP_234655784.1">
    <property type="nucleotide sequence ID" value="NZ_CP094997.1"/>
</dbReference>
<keyword evidence="1" id="KW-0732">Signal</keyword>
<feature type="signal peptide" evidence="1">
    <location>
        <begin position="1"/>
        <end position="22"/>
    </location>
</feature>
<reference evidence="2" key="1">
    <citation type="submission" date="2021-12" db="EMBL/GenBank/DDBJ databases">
        <title>Novel species in genus Dyadobacter.</title>
        <authorList>
            <person name="Ma C."/>
        </authorList>
    </citation>
    <scope>NUCLEOTIDE SEQUENCE</scope>
    <source>
        <strain evidence="2">LJ419</strain>
    </source>
</reference>